<dbReference type="SUPFAM" id="SSF46689">
    <property type="entry name" value="Homeodomain-like"/>
    <property type="match status" value="1"/>
</dbReference>
<name>A0A652NE07_9LACO</name>
<dbReference type="Pfam" id="PF00440">
    <property type="entry name" value="TetR_N"/>
    <property type="match status" value="1"/>
</dbReference>
<dbReference type="Proteomes" id="UP000442244">
    <property type="component" value="Unassembled WGS sequence"/>
</dbReference>
<evidence type="ECO:0000256" key="1">
    <source>
        <dbReference type="ARBA" id="ARBA00023125"/>
    </source>
</evidence>
<evidence type="ECO:0000313" key="5">
    <source>
        <dbReference type="Proteomes" id="UP000442244"/>
    </source>
</evidence>
<evidence type="ECO:0000259" key="3">
    <source>
        <dbReference type="PROSITE" id="PS50977"/>
    </source>
</evidence>
<dbReference type="PANTHER" id="PTHR43479">
    <property type="entry name" value="ACREF/ENVCD OPERON REPRESSOR-RELATED"/>
    <property type="match status" value="1"/>
</dbReference>
<keyword evidence="5" id="KW-1185">Reference proteome</keyword>
<dbReference type="InterPro" id="IPR001647">
    <property type="entry name" value="HTH_TetR"/>
</dbReference>
<evidence type="ECO:0000256" key="2">
    <source>
        <dbReference type="PROSITE-ProRule" id="PRU00335"/>
    </source>
</evidence>
<proteinExistence type="predicted"/>
<dbReference type="AlphaFoldDB" id="A0A652NE07"/>
<dbReference type="GO" id="GO:0003677">
    <property type="term" value="F:DNA binding"/>
    <property type="evidence" value="ECO:0007669"/>
    <property type="project" value="UniProtKB-UniRule"/>
</dbReference>
<dbReference type="PANTHER" id="PTHR43479:SF11">
    <property type="entry name" value="ACREF_ENVCD OPERON REPRESSOR-RELATED"/>
    <property type="match status" value="1"/>
</dbReference>
<organism evidence="4 5">
    <name type="scientific">Leuconostoc litchii</name>
    <dbReference type="NCBI Taxonomy" id="1981069"/>
    <lineage>
        <taxon>Bacteria</taxon>
        <taxon>Bacillati</taxon>
        <taxon>Bacillota</taxon>
        <taxon>Bacilli</taxon>
        <taxon>Lactobacillales</taxon>
        <taxon>Lactobacillaceae</taxon>
        <taxon>Leuconostoc</taxon>
    </lineage>
</organism>
<dbReference type="PROSITE" id="PS50977">
    <property type="entry name" value="HTH_TETR_2"/>
    <property type="match status" value="1"/>
</dbReference>
<sequence length="193" mass="23139">MNNRMSVQTRESICSAFLALLDEKENIKLFTIQDISERASVSRRTFYRYYNSKEEILSEYVQNLIKKYGDEIRLQHLENFESFIAYFFHYWNHFEKQLFILQKAGLFTYVLNEFNEVIAELYTSNSVPWHIDEEKDSREVFYTTRYGVGGLWNVYGSWLAIDRQNITIDEVVKILIQSFRMIKNKNNMDSREG</sequence>
<dbReference type="EMBL" id="SDGY01000002">
    <property type="protein sequence ID" value="TYC46514.1"/>
    <property type="molecule type" value="Genomic_DNA"/>
</dbReference>
<protein>
    <submittedName>
        <fullName evidence="4">TetR/AcrR family transcriptional regulator</fullName>
    </submittedName>
</protein>
<evidence type="ECO:0000313" key="4">
    <source>
        <dbReference type="EMBL" id="TYC46514.1"/>
    </source>
</evidence>
<dbReference type="Gene3D" id="1.10.357.10">
    <property type="entry name" value="Tetracycline Repressor, domain 2"/>
    <property type="match status" value="1"/>
</dbReference>
<dbReference type="OrthoDB" id="9810250at2"/>
<keyword evidence="1 2" id="KW-0238">DNA-binding</keyword>
<accession>A0A652NE07</accession>
<feature type="domain" description="HTH tetR-type" evidence="3">
    <location>
        <begin position="7"/>
        <end position="68"/>
    </location>
</feature>
<reference evidence="4 5" key="1">
    <citation type="submission" date="2019-01" db="EMBL/GenBank/DDBJ databases">
        <title>Leuconostoc litchii sp. nov., a novel lactic acid bacterium isolated from lychee.</title>
        <authorList>
            <person name="Wang L.-T."/>
        </authorList>
    </citation>
    <scope>NUCLEOTIDE SEQUENCE [LARGE SCALE GENOMIC DNA]</scope>
    <source>
        <strain evidence="4 5">MB7</strain>
    </source>
</reference>
<dbReference type="RefSeq" id="WP_148605906.1">
    <property type="nucleotide sequence ID" value="NZ_BSUV01000001.1"/>
</dbReference>
<dbReference type="InterPro" id="IPR009057">
    <property type="entry name" value="Homeodomain-like_sf"/>
</dbReference>
<dbReference type="InterPro" id="IPR050624">
    <property type="entry name" value="HTH-type_Tx_Regulator"/>
</dbReference>
<feature type="DNA-binding region" description="H-T-H motif" evidence="2">
    <location>
        <begin position="31"/>
        <end position="50"/>
    </location>
</feature>
<comment type="caution">
    <text evidence="4">The sequence shown here is derived from an EMBL/GenBank/DDBJ whole genome shotgun (WGS) entry which is preliminary data.</text>
</comment>
<gene>
    <name evidence="4" type="ORF">ESZ47_06605</name>
</gene>